<proteinExistence type="predicted"/>
<sequence>MAAEVEAMSLIAAGAGGLGGFGGAFAAIKAHIHYINKHQERQDKDIARVEAKADLAHSRIDRLQGVKA</sequence>
<protein>
    <submittedName>
        <fullName evidence="1">Uncharacterized protein</fullName>
    </submittedName>
</protein>
<dbReference type="Proteomes" id="UP001445268">
    <property type="component" value="Chromosome"/>
</dbReference>
<evidence type="ECO:0000313" key="2">
    <source>
        <dbReference type="Proteomes" id="UP001445268"/>
    </source>
</evidence>
<dbReference type="EMBL" id="CP152380">
    <property type="protein sequence ID" value="XAF55758.1"/>
    <property type="molecule type" value="Genomic_DNA"/>
</dbReference>
<accession>A0ABZ3E817</accession>
<organism evidence="1 2">
    <name type="scientific">Marinobacter alkaliphilus</name>
    <dbReference type="NCBI Taxonomy" id="254719"/>
    <lineage>
        <taxon>Bacteria</taxon>
        <taxon>Pseudomonadati</taxon>
        <taxon>Pseudomonadota</taxon>
        <taxon>Gammaproteobacteria</taxon>
        <taxon>Pseudomonadales</taxon>
        <taxon>Marinobacteraceae</taxon>
        <taxon>Marinobacter</taxon>
    </lineage>
</organism>
<dbReference type="RefSeq" id="WP_342632487.1">
    <property type="nucleotide sequence ID" value="NZ_CP152380.1"/>
</dbReference>
<evidence type="ECO:0000313" key="1">
    <source>
        <dbReference type="EMBL" id="XAF55758.1"/>
    </source>
</evidence>
<gene>
    <name evidence="1" type="ORF">AAGT77_09545</name>
</gene>
<name>A0ABZ3E817_9GAMM</name>
<keyword evidence="2" id="KW-1185">Reference proteome</keyword>
<reference evidence="1 2" key="1">
    <citation type="submission" date="2024-04" db="EMBL/GenBank/DDBJ databases">
        <title>Marinobacter sp. SBY-1.</title>
        <authorList>
            <person name="Pan C."/>
        </authorList>
    </citation>
    <scope>NUCLEOTIDE SEQUENCE [LARGE SCALE GENOMIC DNA]</scope>
    <source>
        <strain evidence="1 2">SBY-1</strain>
    </source>
</reference>